<evidence type="ECO:0000259" key="5">
    <source>
        <dbReference type="Pfam" id="PF00171"/>
    </source>
</evidence>
<comment type="similarity">
    <text evidence="1 4">Belongs to the aldehyde dehydrogenase family.</text>
</comment>
<dbReference type="InterPro" id="IPR015590">
    <property type="entry name" value="Aldehyde_DH_dom"/>
</dbReference>
<dbReference type="SUPFAM" id="SSF53720">
    <property type="entry name" value="ALDH-like"/>
    <property type="match status" value="1"/>
</dbReference>
<organism evidence="6 7">
    <name type="scientific">Mycolicibacterium vanbaalenii</name>
    <name type="common">Mycobacterium vanbaalenii</name>
    <dbReference type="NCBI Taxonomy" id="110539"/>
    <lineage>
        <taxon>Bacteria</taxon>
        <taxon>Bacillati</taxon>
        <taxon>Actinomycetota</taxon>
        <taxon>Actinomycetes</taxon>
        <taxon>Mycobacteriales</taxon>
        <taxon>Mycobacteriaceae</taxon>
        <taxon>Mycolicibacterium</taxon>
    </lineage>
</organism>
<evidence type="ECO:0000313" key="6">
    <source>
        <dbReference type="EMBL" id="CAA0137617.1"/>
    </source>
</evidence>
<dbReference type="Proteomes" id="UP000430146">
    <property type="component" value="Unassembled WGS sequence"/>
</dbReference>
<sequence length="497" mass="53052">MVTVQPTMNDTEVFSPETRLYINGELRGAVRGRTANNINPATEEILGVAADAGPEDMEAAIAAARHAFDNTGWANNHGFREHCLLQLHNALLEELEQLRSELIAETGCPLSSTFGPQLDWPMADAIRWPAHYINVFPWERELPDAALLGSPYRRRVLKEPLGVVGAISAWNFPFEIALNKIGQALATGNTVVLKPAMETPWNALRLGRVIAEKTDIPSGVVNIVPTSSNELAQTLVTDPRVDMVSFTGSTAVGQHIQSLSAATMKRTLLELGGKSAYILLDDADLETALPGCIGAFIHAGQGCGLTPRVLVPASLYDAAVEAITQMCLAVPVGDPTDPATLCGPVISERQRERVLNYIKIGSAQGGRLTVGGGVPKDLNRGYYVEPTVFADVDPGHRLFNEEIFGPVLTITAYEGGDDGAVTLANASSYGLAGAVLGSADRALAVARRVRTGTMNVNGAVFYGADAPFGGYKMSGIGRQNGHEGFEQYLETKTIAYP</sequence>
<dbReference type="PANTHER" id="PTHR42804:SF1">
    <property type="entry name" value="ALDEHYDE DEHYDROGENASE-RELATED"/>
    <property type="match status" value="1"/>
</dbReference>
<keyword evidence="2 4" id="KW-0560">Oxidoreductase</keyword>
<dbReference type="InterPro" id="IPR016161">
    <property type="entry name" value="Ald_DH/histidinol_DH"/>
</dbReference>
<dbReference type="EMBL" id="CACSIP010000075">
    <property type="protein sequence ID" value="CAA0137617.1"/>
    <property type="molecule type" value="Genomic_DNA"/>
</dbReference>
<dbReference type="Gene3D" id="3.40.605.10">
    <property type="entry name" value="Aldehyde Dehydrogenase, Chain A, domain 1"/>
    <property type="match status" value="1"/>
</dbReference>
<dbReference type="PANTHER" id="PTHR42804">
    <property type="entry name" value="ALDEHYDE DEHYDROGENASE"/>
    <property type="match status" value="1"/>
</dbReference>
<reference evidence="6 7" key="1">
    <citation type="submission" date="2019-11" db="EMBL/GenBank/DDBJ databases">
        <authorList>
            <person name="Holert J."/>
        </authorList>
    </citation>
    <scope>NUCLEOTIDE SEQUENCE [LARGE SCALE GENOMIC DNA]</scope>
    <source>
        <strain evidence="6">BC8_1</strain>
    </source>
</reference>
<evidence type="ECO:0000256" key="3">
    <source>
        <dbReference type="PROSITE-ProRule" id="PRU10007"/>
    </source>
</evidence>
<accession>A0A5S9RAJ9</accession>
<evidence type="ECO:0000256" key="4">
    <source>
        <dbReference type="RuleBase" id="RU003345"/>
    </source>
</evidence>
<dbReference type="InterPro" id="IPR016163">
    <property type="entry name" value="Ald_DH_C"/>
</dbReference>
<feature type="active site" evidence="3">
    <location>
        <position position="270"/>
    </location>
</feature>
<dbReference type="PROSITE" id="PS00687">
    <property type="entry name" value="ALDEHYDE_DEHYDR_GLU"/>
    <property type="match status" value="1"/>
</dbReference>
<dbReference type="AlphaFoldDB" id="A0A5S9RAJ9"/>
<evidence type="ECO:0000256" key="1">
    <source>
        <dbReference type="ARBA" id="ARBA00009986"/>
    </source>
</evidence>
<dbReference type="Pfam" id="PF00171">
    <property type="entry name" value="Aldedh"/>
    <property type="match status" value="1"/>
</dbReference>
<keyword evidence="7" id="KW-1185">Reference proteome</keyword>
<dbReference type="InterPro" id="IPR029510">
    <property type="entry name" value="Ald_DH_CS_GLU"/>
</dbReference>
<dbReference type="GO" id="GO:0016620">
    <property type="term" value="F:oxidoreductase activity, acting on the aldehyde or oxo group of donors, NAD or NADP as acceptor"/>
    <property type="evidence" value="ECO:0007669"/>
    <property type="project" value="InterPro"/>
</dbReference>
<dbReference type="CDD" id="cd07089">
    <property type="entry name" value="ALDH_CddD-AldA-like"/>
    <property type="match status" value="1"/>
</dbReference>
<evidence type="ECO:0000256" key="2">
    <source>
        <dbReference type="ARBA" id="ARBA00023002"/>
    </source>
</evidence>
<dbReference type="FunFam" id="3.40.605.10:FF:000026">
    <property type="entry name" value="Aldehyde dehydrogenase, putative"/>
    <property type="match status" value="1"/>
</dbReference>
<dbReference type="InterPro" id="IPR016162">
    <property type="entry name" value="Ald_DH_N"/>
</dbReference>
<evidence type="ECO:0000313" key="7">
    <source>
        <dbReference type="Proteomes" id="UP000430146"/>
    </source>
</evidence>
<name>A0A5S9RAJ9_MYCVN</name>
<dbReference type="Gene3D" id="3.40.309.10">
    <property type="entry name" value="Aldehyde Dehydrogenase, Chain A, domain 2"/>
    <property type="match status" value="1"/>
</dbReference>
<gene>
    <name evidence="6" type="primary">ald_1</name>
    <name evidence="6" type="ORF">AELLOGFF_02316</name>
</gene>
<dbReference type="EC" id="1.2.1.83" evidence="6"/>
<proteinExistence type="inferred from homology"/>
<protein>
    <submittedName>
        <fullName evidence="6">3-succinoylsemialdehyde-pyridine dehydrogenase</fullName>
        <ecNumber evidence="6">1.2.1.83</ecNumber>
    </submittedName>
</protein>
<feature type="domain" description="Aldehyde dehydrogenase" evidence="5">
    <location>
        <begin position="33"/>
        <end position="494"/>
    </location>
</feature>